<keyword evidence="1" id="KW-0479">Metal-binding</keyword>
<dbReference type="PANTHER" id="PTHR47424:SF5">
    <property type="entry name" value="ZN(II)2CYS6 TRANSCRIPTION FACTOR (EUROFUNG)"/>
    <property type="match status" value="1"/>
</dbReference>
<dbReference type="InterPro" id="IPR001138">
    <property type="entry name" value="Zn2Cys6_DnaBD"/>
</dbReference>
<evidence type="ECO:0000256" key="3">
    <source>
        <dbReference type="ARBA" id="ARBA00023163"/>
    </source>
</evidence>
<proteinExistence type="predicted"/>
<evidence type="ECO:0000256" key="5">
    <source>
        <dbReference type="SAM" id="MobiDB-lite"/>
    </source>
</evidence>
<dbReference type="GO" id="GO:0008270">
    <property type="term" value="F:zinc ion binding"/>
    <property type="evidence" value="ECO:0007669"/>
    <property type="project" value="InterPro"/>
</dbReference>
<evidence type="ECO:0000256" key="2">
    <source>
        <dbReference type="ARBA" id="ARBA00023015"/>
    </source>
</evidence>
<feature type="compositionally biased region" description="Polar residues" evidence="5">
    <location>
        <begin position="1"/>
        <end position="15"/>
    </location>
</feature>
<reference evidence="7 8" key="1">
    <citation type="journal article" date="2018" name="Sci. Rep.">
        <title>Comparative genomics provides insights into the lifestyle and reveals functional heterogeneity of dark septate endophytic fungi.</title>
        <authorList>
            <person name="Knapp D.G."/>
            <person name="Nemeth J.B."/>
            <person name="Barry K."/>
            <person name="Hainaut M."/>
            <person name="Henrissat B."/>
            <person name="Johnson J."/>
            <person name="Kuo A."/>
            <person name="Lim J.H.P."/>
            <person name="Lipzen A."/>
            <person name="Nolan M."/>
            <person name="Ohm R.A."/>
            <person name="Tamas L."/>
            <person name="Grigoriev I.V."/>
            <person name="Spatafora J.W."/>
            <person name="Nagy L.G."/>
            <person name="Kovacs G.M."/>
        </authorList>
    </citation>
    <scope>NUCLEOTIDE SEQUENCE [LARGE SCALE GENOMIC DNA]</scope>
    <source>
        <strain evidence="7 8">DSE2036</strain>
    </source>
</reference>
<dbReference type="OrthoDB" id="3971593at2759"/>
<protein>
    <recommendedName>
        <fullName evidence="6">Zn(2)-C6 fungal-type domain-containing protein</fullName>
    </recommendedName>
</protein>
<dbReference type="CDD" id="cd12148">
    <property type="entry name" value="fungal_TF_MHR"/>
    <property type="match status" value="1"/>
</dbReference>
<dbReference type="Pfam" id="PF04082">
    <property type="entry name" value="Fungal_trans"/>
    <property type="match status" value="1"/>
</dbReference>
<dbReference type="PROSITE" id="PS50048">
    <property type="entry name" value="ZN2_CY6_FUNGAL_2"/>
    <property type="match status" value="1"/>
</dbReference>
<dbReference type="CDD" id="cd00067">
    <property type="entry name" value="GAL4"/>
    <property type="match status" value="1"/>
</dbReference>
<keyword evidence="2" id="KW-0805">Transcription regulation</keyword>
<dbReference type="InterPro" id="IPR051127">
    <property type="entry name" value="Fungal_SecMet_Regulators"/>
</dbReference>
<gene>
    <name evidence="7" type="ORF">DM02DRAFT_713749</name>
</gene>
<dbReference type="GO" id="GO:0000981">
    <property type="term" value="F:DNA-binding transcription factor activity, RNA polymerase II-specific"/>
    <property type="evidence" value="ECO:0007669"/>
    <property type="project" value="InterPro"/>
</dbReference>
<dbReference type="InterPro" id="IPR036864">
    <property type="entry name" value="Zn2-C6_fun-type_DNA-bd_sf"/>
</dbReference>
<name>A0A2V1EDL2_9PLEO</name>
<dbReference type="STRING" id="97972.A0A2V1EDL2"/>
<organism evidence="7 8">
    <name type="scientific">Periconia macrospinosa</name>
    <dbReference type="NCBI Taxonomy" id="97972"/>
    <lineage>
        <taxon>Eukaryota</taxon>
        <taxon>Fungi</taxon>
        <taxon>Dikarya</taxon>
        <taxon>Ascomycota</taxon>
        <taxon>Pezizomycotina</taxon>
        <taxon>Dothideomycetes</taxon>
        <taxon>Pleosporomycetidae</taxon>
        <taxon>Pleosporales</taxon>
        <taxon>Massarineae</taxon>
        <taxon>Periconiaceae</taxon>
        <taxon>Periconia</taxon>
    </lineage>
</organism>
<dbReference type="Pfam" id="PF00172">
    <property type="entry name" value="Zn_clus"/>
    <property type="match status" value="1"/>
</dbReference>
<keyword evidence="3" id="KW-0804">Transcription</keyword>
<keyword evidence="8" id="KW-1185">Reference proteome</keyword>
<evidence type="ECO:0000256" key="4">
    <source>
        <dbReference type="ARBA" id="ARBA00023242"/>
    </source>
</evidence>
<dbReference type="SMART" id="SM00066">
    <property type="entry name" value="GAL4"/>
    <property type="match status" value="1"/>
</dbReference>
<evidence type="ECO:0000259" key="6">
    <source>
        <dbReference type="PROSITE" id="PS50048"/>
    </source>
</evidence>
<feature type="domain" description="Zn(2)-C6 fungal-type" evidence="6">
    <location>
        <begin position="43"/>
        <end position="72"/>
    </location>
</feature>
<feature type="compositionally biased region" description="Basic and acidic residues" evidence="5">
    <location>
        <begin position="203"/>
        <end position="215"/>
    </location>
</feature>
<dbReference type="Gene3D" id="4.10.240.10">
    <property type="entry name" value="Zn(2)-C6 fungal-type DNA-binding domain"/>
    <property type="match status" value="1"/>
</dbReference>
<keyword evidence="4" id="KW-0539">Nucleus</keyword>
<dbReference type="EMBL" id="KZ805300">
    <property type="protein sequence ID" value="PVI08436.1"/>
    <property type="molecule type" value="Genomic_DNA"/>
</dbReference>
<feature type="region of interest" description="Disordered" evidence="5">
    <location>
        <begin position="178"/>
        <end position="215"/>
    </location>
</feature>
<dbReference type="PANTHER" id="PTHR47424">
    <property type="entry name" value="REGULATORY PROTEIN GAL4"/>
    <property type="match status" value="1"/>
</dbReference>
<feature type="region of interest" description="Disordered" evidence="5">
    <location>
        <begin position="1"/>
        <end position="34"/>
    </location>
</feature>
<evidence type="ECO:0000313" key="8">
    <source>
        <dbReference type="Proteomes" id="UP000244855"/>
    </source>
</evidence>
<dbReference type="GO" id="GO:0005634">
    <property type="term" value="C:nucleus"/>
    <property type="evidence" value="ECO:0007669"/>
    <property type="project" value="TreeGrafter"/>
</dbReference>
<dbReference type="PROSITE" id="PS00463">
    <property type="entry name" value="ZN2_CY6_FUNGAL_1"/>
    <property type="match status" value="1"/>
</dbReference>
<accession>A0A2V1EDL2</accession>
<dbReference type="GO" id="GO:0000978">
    <property type="term" value="F:RNA polymerase II cis-regulatory region sequence-specific DNA binding"/>
    <property type="evidence" value="ECO:0007669"/>
    <property type="project" value="TreeGrafter"/>
</dbReference>
<sequence length="724" mass="80472">MASASTDGSPANDTGNVGGAQKRKSDDGAPQPRAKRNRYISIACNECKRRKIKCNGQTPCQRCGNLQLECAYAPNCCNNFKESEEYKNMSTHISTLQDQVDQLFANLNSLRAEVETQSVNSMASPFGSQEYMHSAPGVPNPIHHRTKSLSKQPQFHGPTSSAYSLGVARSSLNKMGITGAGEGEDEGVATHDATPMDSPPTRHASEHHAPLHGDKDPIWALNQREAMRLVMVWHEEMGSMYPLLDVDKLLRYTELLFRFVEAASKAGLMQRGLPGADAIEDEQAVILKIVLATALILEGGGKSTLGWKLFNNTRRILDKTLSDPVDLTSIRILALAAMYHFHRDDEQIAWRTIGLAARQCFECGLHRVETYASLTDPEQHSIATRTFWSIYVLDRRWSFGTGMPFAIQDADVDPNIPRPDESIQYLNAMINWSLIGSKVWKSIAGPESAQNIINKEDMGYLDFQILNWHRSIPAPLKYIHPDSGQHADTSSKVLQRLQVGLYLRANQMRILIYRPVLHSTTSIMEHMDYAHTVVKVSKDTIRILTYLNQTSDIYKTQQTMFNWFLVSALAVLFLAVAHAPAQFNSQCRDEFYMALDLVRGLSANSYVSRRLWKTVKLLKEIGPRLGLNIRNDTTDAHSSAAAAMANLAGHQVDELAMFSNGRNANVDTPHGMASDLTNLFEAAGGFNSMLNGFNMSTAEPVGGEFSTAFGQENDELAKIMRDLF</sequence>
<dbReference type="InterPro" id="IPR007219">
    <property type="entry name" value="XnlR_reg_dom"/>
</dbReference>
<dbReference type="Proteomes" id="UP000244855">
    <property type="component" value="Unassembled WGS sequence"/>
</dbReference>
<dbReference type="GO" id="GO:0006351">
    <property type="term" value="P:DNA-templated transcription"/>
    <property type="evidence" value="ECO:0007669"/>
    <property type="project" value="InterPro"/>
</dbReference>
<dbReference type="GO" id="GO:0000435">
    <property type="term" value="P:positive regulation of transcription from RNA polymerase II promoter by galactose"/>
    <property type="evidence" value="ECO:0007669"/>
    <property type="project" value="TreeGrafter"/>
</dbReference>
<dbReference type="AlphaFoldDB" id="A0A2V1EDL2"/>
<evidence type="ECO:0000256" key="1">
    <source>
        <dbReference type="ARBA" id="ARBA00022723"/>
    </source>
</evidence>
<dbReference type="SUPFAM" id="SSF57701">
    <property type="entry name" value="Zn2/Cys6 DNA-binding domain"/>
    <property type="match status" value="1"/>
</dbReference>
<evidence type="ECO:0000313" key="7">
    <source>
        <dbReference type="EMBL" id="PVI08436.1"/>
    </source>
</evidence>
<dbReference type="SMART" id="SM00906">
    <property type="entry name" value="Fungal_trans"/>
    <property type="match status" value="1"/>
</dbReference>